<name>A0A401XN10_9FLAO</name>
<dbReference type="OrthoDB" id="9785180at2"/>
<reference evidence="2 3" key="1">
    <citation type="submission" date="2018-11" db="EMBL/GenBank/DDBJ databases">
        <title>Schleiferia aggregans sp. nov., a moderately thermophilic heterotrophic bacterium isolated from microbial mats at a terrestrial hot spring.</title>
        <authorList>
            <person name="Iino T."/>
            <person name="Ohkuma M."/>
            <person name="Haruta S."/>
        </authorList>
    </citation>
    <scope>NUCLEOTIDE SEQUENCE [LARGE SCALE GENOMIC DNA]</scope>
    <source>
        <strain evidence="2 3">LA</strain>
    </source>
</reference>
<evidence type="ECO:0000313" key="2">
    <source>
        <dbReference type="EMBL" id="GCD78401.1"/>
    </source>
</evidence>
<keyword evidence="1" id="KW-0175">Coiled coil</keyword>
<dbReference type="PROSITE" id="PS51257">
    <property type="entry name" value="PROKAR_LIPOPROTEIN"/>
    <property type="match status" value="1"/>
</dbReference>
<dbReference type="RefSeq" id="WP_124398459.1">
    <property type="nucleotide sequence ID" value="NZ_BHZE01000022.1"/>
</dbReference>
<evidence type="ECO:0000313" key="3">
    <source>
        <dbReference type="Proteomes" id="UP000286715"/>
    </source>
</evidence>
<evidence type="ECO:0000256" key="1">
    <source>
        <dbReference type="SAM" id="Coils"/>
    </source>
</evidence>
<dbReference type="Proteomes" id="UP000286715">
    <property type="component" value="Unassembled WGS sequence"/>
</dbReference>
<organism evidence="2 3">
    <name type="scientific">Thermaurantimonas aggregans</name>
    <dbReference type="NCBI Taxonomy" id="2173829"/>
    <lineage>
        <taxon>Bacteria</taxon>
        <taxon>Pseudomonadati</taxon>
        <taxon>Bacteroidota</taxon>
        <taxon>Flavobacteriia</taxon>
        <taxon>Flavobacteriales</taxon>
        <taxon>Schleiferiaceae</taxon>
        <taxon>Thermaurantimonas</taxon>
    </lineage>
</organism>
<gene>
    <name evidence="2" type="ORF">JCM31826_18830</name>
</gene>
<dbReference type="AlphaFoldDB" id="A0A401XN10"/>
<protein>
    <recommendedName>
        <fullName evidence="4">PpiC domain-containing protein</fullName>
    </recommendedName>
</protein>
<comment type="caution">
    <text evidence="2">The sequence shown here is derived from an EMBL/GenBank/DDBJ whole genome shotgun (WGS) entry which is preliminary data.</text>
</comment>
<keyword evidence="3" id="KW-1185">Reference proteome</keyword>
<proteinExistence type="predicted"/>
<accession>A0A401XN10</accession>
<evidence type="ECO:0008006" key="4">
    <source>
        <dbReference type="Google" id="ProtNLM"/>
    </source>
</evidence>
<dbReference type="EMBL" id="BHZE01000022">
    <property type="protein sequence ID" value="GCD78401.1"/>
    <property type="molecule type" value="Genomic_DNA"/>
</dbReference>
<feature type="coiled-coil region" evidence="1">
    <location>
        <begin position="53"/>
        <end position="111"/>
    </location>
</feature>
<sequence>MYNKRHQIIIRILQAVMFLTITACSYFNKPESKDESTNNQKAIARYKDQYLYLSDISESLANAENKNDSLEIIQRMAQNWLRNKVLIDKALLNLGDEIKKFEKQIEDYRRDLIIYAYEQAYITQNLDTNVSTAEISEYYLNNKNNYQLRENIVVCDYAIFPLSTPKILEIKKNFFQAKSKKETAALEEAALKYARAYSRGDTNWYNFSEIMKIIPFASEALLSTSGPKQLTFEDEKFLYLLNIKQIRSKDSPAPLEYVSEYIRNTILNTRKLELLRQLEENLMKQALDQKNIEIYVKEKSKQKE</sequence>